<evidence type="ECO:0000313" key="4">
    <source>
        <dbReference type="WBParaSite" id="HNAJ_0000635901-mRNA-1"/>
    </source>
</evidence>
<reference evidence="2 3" key="2">
    <citation type="submission" date="2018-11" db="EMBL/GenBank/DDBJ databases">
        <authorList>
            <consortium name="Pathogen Informatics"/>
        </authorList>
    </citation>
    <scope>NUCLEOTIDE SEQUENCE [LARGE SCALE GENOMIC DNA]</scope>
</reference>
<evidence type="ECO:0000256" key="1">
    <source>
        <dbReference type="SAM" id="Phobius"/>
    </source>
</evidence>
<dbReference type="Proteomes" id="UP000278807">
    <property type="component" value="Unassembled WGS sequence"/>
</dbReference>
<evidence type="ECO:0000313" key="2">
    <source>
        <dbReference type="EMBL" id="VDO02215.1"/>
    </source>
</evidence>
<evidence type="ECO:0000313" key="3">
    <source>
        <dbReference type="Proteomes" id="UP000278807"/>
    </source>
</evidence>
<dbReference type="WBParaSite" id="HNAJ_0000635901-mRNA-1">
    <property type="protein sequence ID" value="HNAJ_0000635901-mRNA-1"/>
    <property type="gene ID" value="HNAJ_0000635901"/>
</dbReference>
<organism evidence="4">
    <name type="scientific">Rodentolepis nana</name>
    <name type="common">Dwarf tapeworm</name>
    <name type="synonym">Hymenolepis nana</name>
    <dbReference type="NCBI Taxonomy" id="102285"/>
    <lineage>
        <taxon>Eukaryota</taxon>
        <taxon>Metazoa</taxon>
        <taxon>Spiralia</taxon>
        <taxon>Lophotrochozoa</taxon>
        <taxon>Platyhelminthes</taxon>
        <taxon>Cestoda</taxon>
        <taxon>Eucestoda</taxon>
        <taxon>Cyclophyllidea</taxon>
        <taxon>Hymenolepididae</taxon>
        <taxon>Rodentolepis</taxon>
    </lineage>
</organism>
<dbReference type="EMBL" id="UZAE01006776">
    <property type="protein sequence ID" value="VDO02215.1"/>
    <property type="molecule type" value="Genomic_DNA"/>
</dbReference>
<name>A0A0R3TH18_RODNA</name>
<gene>
    <name evidence="2" type="ORF">HNAJ_LOCUS6355</name>
</gene>
<protein>
    <submittedName>
        <fullName evidence="4">DUF1084 domain-containing protein</fullName>
    </submittedName>
</protein>
<reference evidence="4" key="1">
    <citation type="submission" date="2017-02" db="UniProtKB">
        <authorList>
            <consortium name="WormBaseParasite"/>
        </authorList>
    </citation>
    <scope>IDENTIFICATION</scope>
</reference>
<sequence>MPAPPYIQSETPRKSGASLGSYTLNNEVVSLYFLALLRAYMEAQDCVELSHFPDAKQTEEAMRLEVMKRLEQNVFISFGVLYVVIHLIFIFILWFDVRTLLPTRRLKVFSFSIDFIPTFLVKLFNT</sequence>
<keyword evidence="1" id="KW-0812">Transmembrane</keyword>
<keyword evidence="1" id="KW-0472">Membrane</keyword>
<dbReference type="OrthoDB" id="203862at2759"/>
<accession>A0A0R3TH18</accession>
<feature type="transmembrane region" description="Helical" evidence="1">
    <location>
        <begin position="74"/>
        <end position="94"/>
    </location>
</feature>
<keyword evidence="3" id="KW-1185">Reference proteome</keyword>
<proteinExistence type="predicted"/>
<keyword evidence="1" id="KW-1133">Transmembrane helix</keyword>
<dbReference type="AlphaFoldDB" id="A0A0R3TH18"/>